<name>A0AAW1W099_RUBAR</name>
<evidence type="ECO:0000256" key="14">
    <source>
        <dbReference type="SAM" id="MobiDB-lite"/>
    </source>
</evidence>
<keyword evidence="17" id="KW-1185">Reference proteome</keyword>
<evidence type="ECO:0000256" key="1">
    <source>
        <dbReference type="ARBA" id="ARBA00004479"/>
    </source>
</evidence>
<dbReference type="Gene3D" id="3.30.200.20">
    <property type="entry name" value="Phosphorylase Kinase, domain 1"/>
    <property type="match status" value="1"/>
</dbReference>
<evidence type="ECO:0000313" key="17">
    <source>
        <dbReference type="Proteomes" id="UP001457282"/>
    </source>
</evidence>
<evidence type="ECO:0000256" key="3">
    <source>
        <dbReference type="ARBA" id="ARBA00022679"/>
    </source>
</evidence>
<comment type="caution">
    <text evidence="16">The sequence shown here is derived from an EMBL/GenBank/DDBJ whole genome shotgun (WGS) entry which is preliminary data.</text>
</comment>
<dbReference type="GO" id="GO:0016020">
    <property type="term" value="C:membrane"/>
    <property type="evidence" value="ECO:0007669"/>
    <property type="project" value="UniProtKB-SubCell"/>
</dbReference>
<keyword evidence="10" id="KW-0472">Membrane</keyword>
<dbReference type="Gene3D" id="1.10.510.10">
    <property type="entry name" value="Transferase(Phosphotransferase) domain 1"/>
    <property type="match status" value="1"/>
</dbReference>
<protein>
    <recommendedName>
        <fullName evidence="15">Protein kinase domain-containing protein</fullName>
    </recommendedName>
</protein>
<comment type="similarity">
    <text evidence="13">Belongs to the protein kinase superfamily.</text>
</comment>
<dbReference type="PROSITE" id="PS00108">
    <property type="entry name" value="PROTEIN_KINASE_ST"/>
    <property type="match status" value="1"/>
</dbReference>
<dbReference type="Pfam" id="PF00069">
    <property type="entry name" value="Pkinase"/>
    <property type="match status" value="1"/>
</dbReference>
<evidence type="ECO:0000256" key="11">
    <source>
        <dbReference type="ARBA" id="ARBA00023180"/>
    </source>
</evidence>
<evidence type="ECO:0000256" key="6">
    <source>
        <dbReference type="ARBA" id="ARBA00022741"/>
    </source>
</evidence>
<dbReference type="InterPro" id="IPR017441">
    <property type="entry name" value="Protein_kinase_ATP_BS"/>
</dbReference>
<feature type="domain" description="Protein kinase" evidence="15">
    <location>
        <begin position="58"/>
        <end position="344"/>
    </location>
</feature>
<proteinExistence type="inferred from homology"/>
<keyword evidence="7" id="KW-0418">Kinase</keyword>
<reference evidence="16 17" key="1">
    <citation type="journal article" date="2023" name="G3 (Bethesda)">
        <title>A chromosome-length genome assembly and annotation of blackberry (Rubus argutus, cv. 'Hillquist').</title>
        <authorList>
            <person name="Bruna T."/>
            <person name="Aryal R."/>
            <person name="Dudchenko O."/>
            <person name="Sargent D.J."/>
            <person name="Mead D."/>
            <person name="Buti M."/>
            <person name="Cavallini A."/>
            <person name="Hytonen T."/>
            <person name="Andres J."/>
            <person name="Pham M."/>
            <person name="Weisz D."/>
            <person name="Mascagni F."/>
            <person name="Usai G."/>
            <person name="Natali L."/>
            <person name="Bassil N."/>
            <person name="Fernandez G.E."/>
            <person name="Lomsadze A."/>
            <person name="Armour M."/>
            <person name="Olukolu B."/>
            <person name="Poorten T."/>
            <person name="Britton C."/>
            <person name="Davik J."/>
            <person name="Ashrafi H."/>
            <person name="Aiden E.L."/>
            <person name="Borodovsky M."/>
            <person name="Worthington M."/>
        </authorList>
    </citation>
    <scope>NUCLEOTIDE SEQUENCE [LARGE SCALE GENOMIC DNA]</scope>
    <source>
        <strain evidence="16">PI 553951</strain>
    </source>
</reference>
<keyword evidence="6 12" id="KW-0547">Nucleotide-binding</keyword>
<evidence type="ECO:0000313" key="16">
    <source>
        <dbReference type="EMBL" id="KAK9912517.1"/>
    </source>
</evidence>
<dbReference type="InterPro" id="IPR000719">
    <property type="entry name" value="Prot_kinase_dom"/>
</dbReference>
<feature type="binding site" evidence="12">
    <location>
        <position position="86"/>
    </location>
    <ligand>
        <name>ATP</name>
        <dbReference type="ChEBI" id="CHEBI:30616"/>
    </ligand>
</feature>
<keyword evidence="4" id="KW-0812">Transmembrane</keyword>
<dbReference type="FunFam" id="3.30.200.20:FF:000178">
    <property type="entry name" value="serine/threonine-protein kinase PBS1-like"/>
    <property type="match status" value="1"/>
</dbReference>
<dbReference type="SMART" id="SM00220">
    <property type="entry name" value="S_TKc"/>
    <property type="match status" value="1"/>
</dbReference>
<dbReference type="EMBL" id="JBEDUW010000007">
    <property type="protein sequence ID" value="KAK9912517.1"/>
    <property type="molecule type" value="Genomic_DNA"/>
</dbReference>
<dbReference type="InterPro" id="IPR011009">
    <property type="entry name" value="Kinase-like_dom_sf"/>
</dbReference>
<dbReference type="SUPFAM" id="SSF56112">
    <property type="entry name" value="Protein kinase-like (PK-like)"/>
    <property type="match status" value="1"/>
</dbReference>
<evidence type="ECO:0000259" key="15">
    <source>
        <dbReference type="PROSITE" id="PS50011"/>
    </source>
</evidence>
<dbReference type="PROSITE" id="PS00107">
    <property type="entry name" value="PROTEIN_KINASE_ATP"/>
    <property type="match status" value="1"/>
</dbReference>
<evidence type="ECO:0000256" key="5">
    <source>
        <dbReference type="ARBA" id="ARBA00022729"/>
    </source>
</evidence>
<accession>A0AAW1W099</accession>
<gene>
    <name evidence="16" type="ORF">M0R45_036379</name>
</gene>
<organism evidence="16 17">
    <name type="scientific">Rubus argutus</name>
    <name type="common">Southern blackberry</name>
    <dbReference type="NCBI Taxonomy" id="59490"/>
    <lineage>
        <taxon>Eukaryota</taxon>
        <taxon>Viridiplantae</taxon>
        <taxon>Streptophyta</taxon>
        <taxon>Embryophyta</taxon>
        <taxon>Tracheophyta</taxon>
        <taxon>Spermatophyta</taxon>
        <taxon>Magnoliopsida</taxon>
        <taxon>eudicotyledons</taxon>
        <taxon>Gunneridae</taxon>
        <taxon>Pentapetalae</taxon>
        <taxon>rosids</taxon>
        <taxon>fabids</taxon>
        <taxon>Rosales</taxon>
        <taxon>Rosaceae</taxon>
        <taxon>Rosoideae</taxon>
        <taxon>Rosoideae incertae sedis</taxon>
        <taxon>Rubus</taxon>
    </lineage>
</organism>
<evidence type="ECO:0000256" key="12">
    <source>
        <dbReference type="PROSITE-ProRule" id="PRU10141"/>
    </source>
</evidence>
<evidence type="ECO:0000256" key="10">
    <source>
        <dbReference type="ARBA" id="ARBA00023136"/>
    </source>
</evidence>
<dbReference type="Proteomes" id="UP001457282">
    <property type="component" value="Unassembled WGS sequence"/>
</dbReference>
<keyword evidence="11" id="KW-0325">Glycoprotein</keyword>
<evidence type="ECO:0000256" key="7">
    <source>
        <dbReference type="ARBA" id="ARBA00022777"/>
    </source>
</evidence>
<evidence type="ECO:0000256" key="9">
    <source>
        <dbReference type="ARBA" id="ARBA00022989"/>
    </source>
</evidence>
<sequence>MWIPTKSILGIPCVIVFLIYKLRRRHLSMYRVIEEFLQSHNNLIPIRYSYSNIKKMTKGFKDKLGEGGYGSVYKGKLLSGRLVAIKMLEKSKANGQDFINEVATIGRIHHVNVVQLIGYCAEGSKRALIYEFMSNGSLDKHIFPKEGLVSLRCKEAFEISLGVARGIDYLHQGCEMKILHFDIKPHNILLDGNFVPKVSDFGLARLCPIDDNSLTMTAARGTIGYIAPELFYKNIGGVSNKADIYSFGMLLMEIAGKRKNLNAFAENSSQIYFPSWVCDQFNEGKDMEIQDATDEEMKITKKMLIVALWCIQMKPNDRPNSMNQVVEMLEGEIECIPMPPKPFLYPLETPVVDDEDSLETTFSSSMPLNEEAEESIS</sequence>
<keyword evidence="8 12" id="KW-0067">ATP-binding</keyword>
<dbReference type="InterPro" id="IPR045874">
    <property type="entry name" value="LRK10/LRL21-25-like"/>
</dbReference>
<dbReference type="AlphaFoldDB" id="A0AAW1W099"/>
<feature type="region of interest" description="Disordered" evidence="14">
    <location>
        <begin position="355"/>
        <end position="377"/>
    </location>
</feature>
<keyword evidence="5" id="KW-0732">Signal</keyword>
<keyword evidence="2 13" id="KW-0723">Serine/threonine-protein kinase</keyword>
<dbReference type="InterPro" id="IPR008271">
    <property type="entry name" value="Ser/Thr_kinase_AS"/>
</dbReference>
<evidence type="ECO:0000256" key="4">
    <source>
        <dbReference type="ARBA" id="ARBA00022692"/>
    </source>
</evidence>
<dbReference type="GO" id="GO:0004674">
    <property type="term" value="F:protein serine/threonine kinase activity"/>
    <property type="evidence" value="ECO:0007669"/>
    <property type="project" value="UniProtKB-KW"/>
</dbReference>
<dbReference type="PROSITE" id="PS50011">
    <property type="entry name" value="PROTEIN_KINASE_DOM"/>
    <property type="match status" value="1"/>
</dbReference>
<evidence type="ECO:0000256" key="2">
    <source>
        <dbReference type="ARBA" id="ARBA00022527"/>
    </source>
</evidence>
<dbReference type="PANTHER" id="PTHR27009">
    <property type="entry name" value="RUST RESISTANCE KINASE LR10-RELATED"/>
    <property type="match status" value="1"/>
</dbReference>
<keyword evidence="3" id="KW-0808">Transferase</keyword>
<keyword evidence="9" id="KW-1133">Transmembrane helix</keyword>
<evidence type="ECO:0000256" key="8">
    <source>
        <dbReference type="ARBA" id="ARBA00022840"/>
    </source>
</evidence>
<dbReference type="GO" id="GO:0005524">
    <property type="term" value="F:ATP binding"/>
    <property type="evidence" value="ECO:0007669"/>
    <property type="project" value="UniProtKB-UniRule"/>
</dbReference>
<comment type="subcellular location">
    <subcellularLocation>
        <location evidence="1">Membrane</location>
        <topology evidence="1">Single-pass type I membrane protein</topology>
    </subcellularLocation>
</comment>
<dbReference type="FunFam" id="1.10.510.10:FF:000590">
    <property type="entry name" value="PR5-like receptor kinase"/>
    <property type="match status" value="1"/>
</dbReference>
<evidence type="ECO:0000256" key="13">
    <source>
        <dbReference type="RuleBase" id="RU000304"/>
    </source>
</evidence>